<feature type="transmembrane region" description="Helical" evidence="2">
    <location>
        <begin position="132"/>
        <end position="155"/>
    </location>
</feature>
<proteinExistence type="predicted"/>
<feature type="transmembrane region" description="Helical" evidence="2">
    <location>
        <begin position="68"/>
        <end position="86"/>
    </location>
</feature>
<keyword evidence="2" id="KW-0472">Membrane</keyword>
<dbReference type="RefSeq" id="WP_055407729.1">
    <property type="nucleotide sequence ID" value="NZ_CP013011.1"/>
</dbReference>
<feature type="transmembrane region" description="Helical" evidence="2">
    <location>
        <begin position="37"/>
        <end position="56"/>
    </location>
</feature>
<accession>A0A211YLR4</accession>
<feature type="region of interest" description="Disordered" evidence="1">
    <location>
        <begin position="223"/>
        <end position="250"/>
    </location>
</feature>
<organism evidence="3 4">
    <name type="scientific">Pyrodictium delaneyi</name>
    <dbReference type="NCBI Taxonomy" id="1273541"/>
    <lineage>
        <taxon>Archaea</taxon>
        <taxon>Thermoproteota</taxon>
        <taxon>Thermoprotei</taxon>
        <taxon>Desulfurococcales</taxon>
        <taxon>Pyrodictiaceae</taxon>
        <taxon>Pyrodictium</taxon>
    </lineage>
</organism>
<name>A0A211YLR4_9CREN</name>
<dbReference type="AlphaFoldDB" id="A0A211YLR4"/>
<dbReference type="OrthoDB" id="386931at2157"/>
<dbReference type="GeneID" id="26098702"/>
<evidence type="ECO:0000256" key="1">
    <source>
        <dbReference type="SAM" id="MobiDB-lite"/>
    </source>
</evidence>
<protein>
    <submittedName>
        <fullName evidence="3">Uncharacterized protein</fullName>
    </submittedName>
</protein>
<keyword evidence="4" id="KW-1185">Reference proteome</keyword>
<evidence type="ECO:0000313" key="3">
    <source>
        <dbReference type="EMBL" id="OWJ53906.1"/>
    </source>
</evidence>
<keyword evidence="2" id="KW-1133">Transmembrane helix</keyword>
<feature type="compositionally biased region" description="Basic and acidic residues" evidence="1">
    <location>
        <begin position="231"/>
        <end position="250"/>
    </location>
</feature>
<reference evidence="3 4" key="1">
    <citation type="submission" date="2017-05" db="EMBL/GenBank/DDBJ databases">
        <title>The draft genome of the hyperthermophilic archaeon 'Pyrodictium delaneyi strain Hulk', an iron and nitrate reducer, reveals the capacity for sulfate reduction.</title>
        <authorList>
            <person name="Demey L.M."/>
            <person name="Miller C."/>
            <person name="Manzella M."/>
            <person name="Reguera G."/>
            <person name="Kashefi K."/>
        </authorList>
    </citation>
    <scope>NUCLEOTIDE SEQUENCE [LARGE SCALE GENOMIC DNA]</scope>
    <source>
        <strain evidence="3 4">Hulk</strain>
    </source>
</reference>
<evidence type="ECO:0000256" key="2">
    <source>
        <dbReference type="SAM" id="Phobius"/>
    </source>
</evidence>
<evidence type="ECO:0000313" key="4">
    <source>
        <dbReference type="Proteomes" id="UP000196694"/>
    </source>
</evidence>
<gene>
    <name evidence="3" type="ORF">Pdsh_08430</name>
</gene>
<dbReference type="EMBL" id="NCQP01000007">
    <property type="protein sequence ID" value="OWJ53906.1"/>
    <property type="molecule type" value="Genomic_DNA"/>
</dbReference>
<sequence>MKPDNICPGASWRGAGVIAAEALAPGLEEEPLLVSRLAALQGALTFLALISILAVATAPTSILLTRAVEFWIAASVLSAISTWLLARHYAAALSQTLSTVSNLSVKRLGPRGATEAETVAQSIAGLEQIASLWPLAAAGLGVTGLVTTILSYYMARRGCQALIQLAEQLGVEPPCKSLPGLSVAATSALGLAGLGLTMLFVAPSYGRLMNCIKNAGEALEEQLRGPAASEHAGEPRSEEAVGDETVHKTH</sequence>
<dbReference type="Proteomes" id="UP000196694">
    <property type="component" value="Unassembled WGS sequence"/>
</dbReference>
<comment type="caution">
    <text evidence="3">The sequence shown here is derived from an EMBL/GenBank/DDBJ whole genome shotgun (WGS) entry which is preliminary data.</text>
</comment>
<keyword evidence="2" id="KW-0812">Transmembrane</keyword>